<reference evidence="6" key="1">
    <citation type="submission" date="2020-07" db="EMBL/GenBank/DDBJ databases">
        <title>Draft Genome Sequence of a Deep-Sea Yeast, Naganishia (Cryptococcus) liquefaciens strain N6.</title>
        <authorList>
            <person name="Han Y.W."/>
            <person name="Kajitani R."/>
            <person name="Morimoto H."/>
            <person name="Parhat M."/>
            <person name="Tsubouchi H."/>
            <person name="Bakenova O."/>
            <person name="Ogata M."/>
            <person name="Argunhan B."/>
            <person name="Aoki R."/>
            <person name="Kajiwara S."/>
            <person name="Itoh T."/>
            <person name="Iwasaki H."/>
        </authorList>
    </citation>
    <scope>NUCLEOTIDE SEQUENCE</scope>
    <source>
        <strain evidence="6">N6</strain>
    </source>
</reference>
<evidence type="ECO:0000256" key="5">
    <source>
        <dbReference type="SAM" id="Phobius"/>
    </source>
</evidence>
<dbReference type="OrthoDB" id="6770063at2759"/>
<name>A0A8H3YCR1_9TREE</name>
<dbReference type="PANTHER" id="PTHR23502:SF48">
    <property type="entry name" value="MULTIDRUG TRANSPORTER, PUTATIVE (AFU_ORTHOLOGUE AFUA_5G02700)-RELATED"/>
    <property type="match status" value="1"/>
</dbReference>
<keyword evidence="2 5" id="KW-0812">Transmembrane</keyword>
<dbReference type="AlphaFoldDB" id="A0A8H3YCR1"/>
<keyword evidence="7" id="KW-1185">Reference proteome</keyword>
<gene>
    <name evidence="6" type="ORF">NliqN6_0936</name>
</gene>
<evidence type="ECO:0000256" key="3">
    <source>
        <dbReference type="ARBA" id="ARBA00022989"/>
    </source>
</evidence>
<feature type="transmembrane region" description="Helical" evidence="5">
    <location>
        <begin position="65"/>
        <end position="87"/>
    </location>
</feature>
<dbReference type="PANTHER" id="PTHR23502">
    <property type="entry name" value="MAJOR FACILITATOR SUPERFAMILY"/>
    <property type="match status" value="1"/>
</dbReference>
<evidence type="ECO:0000313" key="6">
    <source>
        <dbReference type="EMBL" id="GHJ84534.1"/>
    </source>
</evidence>
<evidence type="ECO:0000256" key="2">
    <source>
        <dbReference type="ARBA" id="ARBA00022692"/>
    </source>
</evidence>
<organism evidence="6 7">
    <name type="scientific">Naganishia liquefaciens</name>
    <dbReference type="NCBI Taxonomy" id="104408"/>
    <lineage>
        <taxon>Eukaryota</taxon>
        <taxon>Fungi</taxon>
        <taxon>Dikarya</taxon>
        <taxon>Basidiomycota</taxon>
        <taxon>Agaricomycotina</taxon>
        <taxon>Tremellomycetes</taxon>
        <taxon>Filobasidiales</taxon>
        <taxon>Filobasidiaceae</taxon>
        <taxon>Naganishia</taxon>
    </lineage>
</organism>
<dbReference type="Proteomes" id="UP000620104">
    <property type="component" value="Unassembled WGS sequence"/>
</dbReference>
<dbReference type="GO" id="GO:0022857">
    <property type="term" value="F:transmembrane transporter activity"/>
    <property type="evidence" value="ECO:0007669"/>
    <property type="project" value="TreeGrafter"/>
</dbReference>
<protein>
    <submittedName>
        <fullName evidence="6">Uncharacterized protein</fullName>
    </submittedName>
</protein>
<keyword evidence="4 5" id="KW-0472">Membrane</keyword>
<feature type="transmembrane region" description="Helical" evidence="5">
    <location>
        <begin position="147"/>
        <end position="167"/>
    </location>
</feature>
<dbReference type="GO" id="GO:0005886">
    <property type="term" value="C:plasma membrane"/>
    <property type="evidence" value="ECO:0007669"/>
    <property type="project" value="TreeGrafter"/>
</dbReference>
<dbReference type="InterPro" id="IPR036259">
    <property type="entry name" value="MFS_trans_sf"/>
</dbReference>
<proteinExistence type="predicted"/>
<feature type="transmembrane region" description="Helical" evidence="5">
    <location>
        <begin position="33"/>
        <end position="53"/>
    </location>
</feature>
<sequence>MLGITLAFVALQFQEVLYKRATAKKGATPEARLYPMMLGAIILPIALFIFAFTGGYDWEHGTGPCVGGCLFRLAMLLVYVSASSYIVDSYVTYAASAMAAKPLSPSLAGASVPLWVTQIFLSKVWTLRLIDSGSRRAFSRHIMGFQYAGLLLALIACVISPIPYLFFFKD</sequence>
<accession>A0A8H3YCR1</accession>
<evidence type="ECO:0000256" key="4">
    <source>
        <dbReference type="ARBA" id="ARBA00023136"/>
    </source>
</evidence>
<comment type="subcellular location">
    <subcellularLocation>
        <location evidence="1">Membrane</location>
        <topology evidence="1">Multi-pass membrane protein</topology>
    </subcellularLocation>
</comment>
<evidence type="ECO:0000313" key="7">
    <source>
        <dbReference type="Proteomes" id="UP000620104"/>
    </source>
</evidence>
<comment type="caution">
    <text evidence="6">The sequence shown here is derived from an EMBL/GenBank/DDBJ whole genome shotgun (WGS) entry which is preliminary data.</text>
</comment>
<dbReference type="SUPFAM" id="SSF103473">
    <property type="entry name" value="MFS general substrate transporter"/>
    <property type="match status" value="1"/>
</dbReference>
<dbReference type="EMBL" id="BLZA01000009">
    <property type="protein sequence ID" value="GHJ84534.1"/>
    <property type="molecule type" value="Genomic_DNA"/>
</dbReference>
<evidence type="ECO:0000256" key="1">
    <source>
        <dbReference type="ARBA" id="ARBA00004141"/>
    </source>
</evidence>
<keyword evidence="3 5" id="KW-1133">Transmembrane helix</keyword>